<accession>A0A7J8JYR6</accession>
<comment type="caution">
    <text evidence="1">The sequence shown here is derived from an EMBL/GenBank/DDBJ whole genome shotgun (WGS) entry which is preliminary data.</text>
</comment>
<evidence type="ECO:0000313" key="2">
    <source>
        <dbReference type="Proteomes" id="UP000550707"/>
    </source>
</evidence>
<organism evidence="1 2">
    <name type="scientific">Molossus molossus</name>
    <name type="common">Pallas' mastiff bat</name>
    <name type="synonym">Vespertilio molossus</name>
    <dbReference type="NCBI Taxonomy" id="27622"/>
    <lineage>
        <taxon>Eukaryota</taxon>
        <taxon>Metazoa</taxon>
        <taxon>Chordata</taxon>
        <taxon>Craniata</taxon>
        <taxon>Vertebrata</taxon>
        <taxon>Euteleostomi</taxon>
        <taxon>Mammalia</taxon>
        <taxon>Eutheria</taxon>
        <taxon>Laurasiatheria</taxon>
        <taxon>Chiroptera</taxon>
        <taxon>Yangochiroptera</taxon>
        <taxon>Molossidae</taxon>
        <taxon>Molossus</taxon>
    </lineage>
</organism>
<keyword evidence="2" id="KW-1185">Reference proteome</keyword>
<protein>
    <submittedName>
        <fullName evidence="1">Phosphatidylinositol glycan anchor biosynthesis class B</fullName>
    </submittedName>
</protein>
<evidence type="ECO:0000313" key="1">
    <source>
        <dbReference type="EMBL" id="KAF6501908.1"/>
    </source>
</evidence>
<dbReference type="AlphaFoldDB" id="A0A7J8JYR6"/>
<sequence length="123" mass="14194">MEREPGDGSLFFRGLQNRAHEKVKLRKRKSALYLRPQRSRRRGVFLPVMLLVHMVLLYQNSYKHHGNCSHYNCSFLLPFGRFQVCGQCQVLIPGGTCLHNSSHSCHSMDTFALQTFLARTEKA</sequence>
<proteinExistence type="predicted"/>
<gene>
    <name evidence="1" type="ORF">HJG59_014208</name>
</gene>
<reference evidence="1 2" key="1">
    <citation type="journal article" date="2020" name="Nature">
        <title>Six reference-quality genomes reveal evolution of bat adaptations.</title>
        <authorList>
            <person name="Jebb D."/>
            <person name="Huang Z."/>
            <person name="Pippel M."/>
            <person name="Hughes G.M."/>
            <person name="Lavrichenko K."/>
            <person name="Devanna P."/>
            <person name="Winkler S."/>
            <person name="Jermiin L.S."/>
            <person name="Skirmuntt E.C."/>
            <person name="Katzourakis A."/>
            <person name="Burkitt-Gray L."/>
            <person name="Ray D.A."/>
            <person name="Sullivan K.A.M."/>
            <person name="Roscito J.G."/>
            <person name="Kirilenko B.M."/>
            <person name="Davalos L.M."/>
            <person name="Corthals A.P."/>
            <person name="Power M.L."/>
            <person name="Jones G."/>
            <person name="Ransome R.D."/>
            <person name="Dechmann D.K.N."/>
            <person name="Locatelli A.G."/>
            <person name="Puechmaille S.J."/>
            <person name="Fedrigo O."/>
            <person name="Jarvis E.D."/>
            <person name="Hiller M."/>
            <person name="Vernes S.C."/>
            <person name="Myers E.W."/>
            <person name="Teeling E.C."/>
        </authorList>
    </citation>
    <scope>NUCLEOTIDE SEQUENCE [LARGE SCALE GENOMIC DNA]</scope>
    <source>
        <strain evidence="1">MMolMol1</strain>
        <tissue evidence="1">Muscle</tissue>
    </source>
</reference>
<dbReference type="EMBL" id="JACASF010000001">
    <property type="protein sequence ID" value="KAF6501908.1"/>
    <property type="molecule type" value="Genomic_DNA"/>
</dbReference>
<dbReference type="Proteomes" id="UP000550707">
    <property type="component" value="Unassembled WGS sequence"/>
</dbReference>
<name>A0A7J8JYR6_MOLMO</name>